<protein>
    <recommendedName>
        <fullName evidence="9">C2H2-type domain-containing protein</fullName>
    </recommendedName>
</protein>
<dbReference type="OrthoDB" id="6077919at2759"/>
<evidence type="ECO:0000256" key="1">
    <source>
        <dbReference type="ARBA" id="ARBA00004123"/>
    </source>
</evidence>
<dbReference type="PANTHER" id="PTHR24406">
    <property type="entry name" value="TRANSCRIPTIONAL REPRESSOR CTCFL-RELATED"/>
    <property type="match status" value="1"/>
</dbReference>
<keyword evidence="5" id="KW-0862">Zinc</keyword>
<dbReference type="InterPro" id="IPR036236">
    <property type="entry name" value="Znf_C2H2_sf"/>
</dbReference>
<dbReference type="InterPro" id="IPR050888">
    <property type="entry name" value="ZnF_C2H2-type_TF"/>
</dbReference>
<dbReference type="InterPro" id="IPR013087">
    <property type="entry name" value="Znf_C2H2_type"/>
</dbReference>
<name>A0A3N2PLM7_SODAK</name>
<evidence type="ECO:0000256" key="2">
    <source>
        <dbReference type="ARBA" id="ARBA00022723"/>
    </source>
</evidence>
<evidence type="ECO:0000256" key="8">
    <source>
        <dbReference type="SAM" id="MobiDB-lite"/>
    </source>
</evidence>
<keyword evidence="6" id="KW-0539">Nucleus</keyword>
<accession>A0A3N2PLM7</accession>
<dbReference type="AlphaFoldDB" id="A0A3N2PLM7"/>
<keyword evidence="4 7" id="KW-0863">Zinc-finger</keyword>
<dbReference type="PROSITE" id="PS00028">
    <property type="entry name" value="ZINC_FINGER_C2H2_1"/>
    <property type="match status" value="2"/>
</dbReference>
<dbReference type="EMBL" id="ML119061">
    <property type="protein sequence ID" value="ROT35422.1"/>
    <property type="molecule type" value="Genomic_DNA"/>
</dbReference>
<sequence>MHSIEGGRPTRSTTWPYRAESKDKSKEQLRYESFLKCQATTDSPTQPNRQVKESGSARLIRRSHSILFPSLSNCAPEFECNTCGRDFGSHQALNLHMDALDHGVDHECDDCSDIFSDEEDLRDHELSEHYYCDPCDKYFGGWNAINNHRNSNRHASDKVACLFCGKDYAAASGATHYVERGCCPKAPVDRMEFYEAVRKRDPTGILTKTLLTRPTGANHVGFYQSTKKCWNSEASVFECYFCHRRFKA</sequence>
<keyword evidence="3" id="KW-0677">Repeat</keyword>
<comment type="subcellular location">
    <subcellularLocation>
        <location evidence="1">Nucleus</location>
    </subcellularLocation>
</comment>
<keyword evidence="2" id="KW-0479">Metal-binding</keyword>
<feature type="domain" description="C2H2-type" evidence="9">
    <location>
        <begin position="130"/>
        <end position="159"/>
    </location>
</feature>
<evidence type="ECO:0000256" key="4">
    <source>
        <dbReference type="ARBA" id="ARBA00022771"/>
    </source>
</evidence>
<dbReference type="InterPro" id="IPR022755">
    <property type="entry name" value="Znf_C2H2_jaz"/>
</dbReference>
<dbReference type="Gene3D" id="3.30.160.60">
    <property type="entry name" value="Classic Zinc Finger"/>
    <property type="match status" value="1"/>
</dbReference>
<evidence type="ECO:0000313" key="10">
    <source>
        <dbReference type="EMBL" id="ROT35422.1"/>
    </source>
</evidence>
<keyword evidence="11" id="KW-1185">Reference proteome</keyword>
<organism evidence="10 11">
    <name type="scientific">Sodiomyces alkalinus (strain CBS 110278 / VKM F-3762 / F11)</name>
    <name type="common">Alkaliphilic filamentous fungus</name>
    <dbReference type="NCBI Taxonomy" id="1314773"/>
    <lineage>
        <taxon>Eukaryota</taxon>
        <taxon>Fungi</taxon>
        <taxon>Dikarya</taxon>
        <taxon>Ascomycota</taxon>
        <taxon>Pezizomycotina</taxon>
        <taxon>Sordariomycetes</taxon>
        <taxon>Hypocreomycetidae</taxon>
        <taxon>Glomerellales</taxon>
        <taxon>Plectosphaerellaceae</taxon>
        <taxon>Sodiomyces</taxon>
    </lineage>
</organism>
<dbReference type="STRING" id="1314773.A0A3N2PLM7"/>
<evidence type="ECO:0000256" key="7">
    <source>
        <dbReference type="PROSITE-ProRule" id="PRU00042"/>
    </source>
</evidence>
<proteinExistence type="predicted"/>
<feature type="region of interest" description="Disordered" evidence="8">
    <location>
        <begin position="1"/>
        <end position="26"/>
    </location>
</feature>
<reference evidence="10 11" key="1">
    <citation type="journal article" date="2018" name="Mol. Ecol.">
        <title>The obligate alkalophilic soda-lake fungus Sodiomyces alkalinus has shifted to a protein diet.</title>
        <authorList>
            <person name="Grum-Grzhimaylo A.A."/>
            <person name="Falkoski D.L."/>
            <person name="van den Heuvel J."/>
            <person name="Valero-Jimenez C.A."/>
            <person name="Min B."/>
            <person name="Choi I.G."/>
            <person name="Lipzen A."/>
            <person name="Daum C.G."/>
            <person name="Aanen D.K."/>
            <person name="Tsang A."/>
            <person name="Henrissat B."/>
            <person name="Bilanenko E.N."/>
            <person name="de Vries R.P."/>
            <person name="van Kan J.A.L."/>
            <person name="Grigoriev I.V."/>
            <person name="Debets A.J.M."/>
        </authorList>
    </citation>
    <scope>NUCLEOTIDE SEQUENCE [LARGE SCALE GENOMIC DNA]</scope>
    <source>
        <strain evidence="10 11">F11</strain>
    </source>
</reference>
<dbReference type="GO" id="GO:0005634">
    <property type="term" value="C:nucleus"/>
    <property type="evidence" value="ECO:0007669"/>
    <property type="project" value="UniProtKB-SubCell"/>
</dbReference>
<dbReference type="Proteomes" id="UP000272025">
    <property type="component" value="Unassembled WGS sequence"/>
</dbReference>
<dbReference type="RefSeq" id="XP_028463228.1">
    <property type="nucleotide sequence ID" value="XM_028615559.1"/>
</dbReference>
<dbReference type="SMART" id="SM00355">
    <property type="entry name" value="ZnF_C2H2"/>
    <property type="match status" value="3"/>
</dbReference>
<dbReference type="GO" id="GO:0008270">
    <property type="term" value="F:zinc ion binding"/>
    <property type="evidence" value="ECO:0007669"/>
    <property type="project" value="UniProtKB-KW"/>
</dbReference>
<evidence type="ECO:0000256" key="3">
    <source>
        <dbReference type="ARBA" id="ARBA00022737"/>
    </source>
</evidence>
<dbReference type="PROSITE" id="PS50157">
    <property type="entry name" value="ZINC_FINGER_C2H2_2"/>
    <property type="match status" value="3"/>
</dbReference>
<evidence type="ECO:0000256" key="6">
    <source>
        <dbReference type="ARBA" id="ARBA00023242"/>
    </source>
</evidence>
<feature type="domain" description="C2H2-type" evidence="9">
    <location>
        <begin position="78"/>
        <end position="107"/>
    </location>
</feature>
<dbReference type="SUPFAM" id="SSF57667">
    <property type="entry name" value="beta-beta-alpha zinc fingers"/>
    <property type="match status" value="2"/>
</dbReference>
<dbReference type="Pfam" id="PF12171">
    <property type="entry name" value="zf-C2H2_jaz"/>
    <property type="match status" value="1"/>
</dbReference>
<feature type="domain" description="C2H2-type" evidence="9">
    <location>
        <begin position="106"/>
        <end position="129"/>
    </location>
</feature>
<evidence type="ECO:0000256" key="5">
    <source>
        <dbReference type="ARBA" id="ARBA00022833"/>
    </source>
</evidence>
<evidence type="ECO:0000259" key="9">
    <source>
        <dbReference type="PROSITE" id="PS50157"/>
    </source>
</evidence>
<gene>
    <name evidence="10" type="ORF">SODALDRAFT_65686</name>
</gene>
<evidence type="ECO:0000313" key="11">
    <source>
        <dbReference type="Proteomes" id="UP000272025"/>
    </source>
</evidence>
<dbReference type="GeneID" id="39584036"/>